<keyword evidence="1" id="KW-0472">Membrane</keyword>
<dbReference type="InterPro" id="IPR043128">
    <property type="entry name" value="Rev_trsase/Diguanyl_cyclase"/>
</dbReference>
<gene>
    <name evidence="7" type="ORF">E7V67_003755</name>
</gene>
<proteinExistence type="predicted"/>
<feature type="transmembrane region" description="Helical" evidence="1">
    <location>
        <begin position="20"/>
        <end position="38"/>
    </location>
</feature>
<dbReference type="CDD" id="cd06225">
    <property type="entry name" value="HAMP"/>
    <property type="match status" value="1"/>
</dbReference>
<accession>A0ABZ1UNF8</accession>
<evidence type="ECO:0000259" key="5">
    <source>
        <dbReference type="PROSITE" id="PS50885"/>
    </source>
</evidence>
<keyword evidence="8" id="KW-1185">Reference proteome</keyword>
<feature type="domain" description="HAMP" evidence="5">
    <location>
        <begin position="187"/>
        <end position="233"/>
    </location>
</feature>
<dbReference type="InterPro" id="IPR003660">
    <property type="entry name" value="HAMP_dom"/>
</dbReference>
<dbReference type="SMART" id="SM00304">
    <property type="entry name" value="HAMP"/>
    <property type="match status" value="1"/>
</dbReference>
<dbReference type="Gene3D" id="3.30.70.270">
    <property type="match status" value="1"/>
</dbReference>
<dbReference type="NCBIfam" id="TIGR00229">
    <property type="entry name" value="sensory_box"/>
    <property type="match status" value="1"/>
</dbReference>
<dbReference type="EMBL" id="CP136508">
    <property type="protein sequence ID" value="WUR14226.1"/>
    <property type="molecule type" value="Genomic_DNA"/>
</dbReference>
<dbReference type="InterPro" id="IPR029787">
    <property type="entry name" value="Nucleotide_cyclase"/>
</dbReference>
<sequence>MPLATRIVSHWMNMGAYARLFVPISVLILAVVAVRYTLLVDSKAAQARHQLVLESRQVTQGLTEAVAPLAPTDDRAAIGALLQRAADVNAAVARIRWLDDAGALVATRPPEKPAYPAWFARVTGLGPLTYTVPLGASHAHLELWFSATPALNVIWRALGRQALVTCLNVFLVYFLLGLLIYATRRMLRRVGRATQAFRDGQYHVRLPVRGFPEAQAVAITFNDMAARIQELMQTLQSEKERSEVTLASIGDAVIVTDPWGRVESMNETAQALTGFAPAEARGLELHDVFALANNFGQHTLMKTLAAVQAGGPVVKAKDQNLRHRDGRRFNVEYTAAPIRKAGGGLHGTVLVFRDVSETRQLIQQMSWRSYHDVLTGLPNRAALAGRFDQEIARARAGGAVLAVCLFDLDHFRQVNDSGGHALGDEVLKQVASRLHEFAGNEHYVARLGGDEFVLLLRDHGDRAGVERTLERLMLALTRPYLAGSRTVPLTASVGVAVHKGADVSADHLLRHADQALYQAKVQGRRKVHFFDADLDEQVRTHHNRRTEVREALLAGQLVPFYQPKVDMRHGRVVGMEALLRWRHPTRGLLGPGEFLPAVEHTDLIADIGEWVLRQALEQLAEWCAAGRMWGVSVNIAARHFQRADFVQQLRAILEEYPAVPPRLLELEILESSALHDVNHVRCIMQECQAMGIRFALDDFGTGYSSMAYLKRLPADVLKVDQSFVRNMLVDRDDLHLVSAVVGLARAFNRSVIAEGVETPAHGALLIRLGCDLAQGYGIARPMPAEDVLDWAAGFVKAPAWEDASLLGPLTDLRGDVRSFNLDVNLSTPA</sequence>
<dbReference type="SMART" id="SM00052">
    <property type="entry name" value="EAL"/>
    <property type="match status" value="1"/>
</dbReference>
<feature type="domain" description="PAC" evidence="3">
    <location>
        <begin position="315"/>
        <end position="367"/>
    </location>
</feature>
<dbReference type="PROSITE" id="PS50112">
    <property type="entry name" value="PAS"/>
    <property type="match status" value="1"/>
</dbReference>
<dbReference type="InterPro" id="IPR000014">
    <property type="entry name" value="PAS"/>
</dbReference>
<evidence type="ECO:0000259" key="4">
    <source>
        <dbReference type="PROSITE" id="PS50883"/>
    </source>
</evidence>
<feature type="domain" description="GGDEF" evidence="6">
    <location>
        <begin position="399"/>
        <end position="532"/>
    </location>
</feature>
<evidence type="ECO:0000256" key="1">
    <source>
        <dbReference type="SAM" id="Phobius"/>
    </source>
</evidence>
<dbReference type="InterPro" id="IPR052155">
    <property type="entry name" value="Biofilm_reg_signaling"/>
</dbReference>
<dbReference type="Gene3D" id="3.20.20.450">
    <property type="entry name" value="EAL domain"/>
    <property type="match status" value="1"/>
</dbReference>
<feature type="transmembrane region" description="Helical" evidence="1">
    <location>
        <begin position="162"/>
        <end position="182"/>
    </location>
</feature>
<dbReference type="Gene3D" id="3.30.450.20">
    <property type="entry name" value="PAS domain"/>
    <property type="match status" value="1"/>
</dbReference>
<dbReference type="InterPro" id="IPR035919">
    <property type="entry name" value="EAL_sf"/>
</dbReference>
<evidence type="ECO:0000259" key="6">
    <source>
        <dbReference type="PROSITE" id="PS50887"/>
    </source>
</evidence>
<dbReference type="PROSITE" id="PS50887">
    <property type="entry name" value="GGDEF"/>
    <property type="match status" value="1"/>
</dbReference>
<dbReference type="InterPro" id="IPR001633">
    <property type="entry name" value="EAL_dom"/>
</dbReference>
<organism evidence="7 8">
    <name type="scientific">[Empedobacter] haloabium</name>
    <dbReference type="NCBI Taxonomy" id="592317"/>
    <lineage>
        <taxon>Bacteria</taxon>
        <taxon>Pseudomonadati</taxon>
        <taxon>Pseudomonadota</taxon>
        <taxon>Betaproteobacteria</taxon>
        <taxon>Burkholderiales</taxon>
        <taxon>Oxalobacteraceae</taxon>
        <taxon>Telluria group</taxon>
        <taxon>Telluria group incertae sedis</taxon>
    </lineage>
</organism>
<keyword evidence="1" id="KW-1133">Transmembrane helix</keyword>
<dbReference type="InterPro" id="IPR000700">
    <property type="entry name" value="PAS-assoc_C"/>
</dbReference>
<evidence type="ECO:0000313" key="8">
    <source>
        <dbReference type="Proteomes" id="UP000321323"/>
    </source>
</evidence>
<name>A0ABZ1UNF8_9BURK</name>
<dbReference type="SUPFAM" id="SSF55073">
    <property type="entry name" value="Nucleotide cyclase"/>
    <property type="match status" value="1"/>
</dbReference>
<evidence type="ECO:0000313" key="7">
    <source>
        <dbReference type="EMBL" id="WUR14226.1"/>
    </source>
</evidence>
<dbReference type="Pfam" id="PF00990">
    <property type="entry name" value="GGDEF"/>
    <property type="match status" value="1"/>
</dbReference>
<dbReference type="InterPro" id="IPR000160">
    <property type="entry name" value="GGDEF_dom"/>
</dbReference>
<dbReference type="CDD" id="cd01949">
    <property type="entry name" value="GGDEF"/>
    <property type="match status" value="1"/>
</dbReference>
<dbReference type="PANTHER" id="PTHR44757">
    <property type="entry name" value="DIGUANYLATE CYCLASE DGCP"/>
    <property type="match status" value="1"/>
</dbReference>
<dbReference type="Proteomes" id="UP000321323">
    <property type="component" value="Chromosome"/>
</dbReference>
<dbReference type="Gene3D" id="6.10.340.10">
    <property type="match status" value="1"/>
</dbReference>
<dbReference type="SUPFAM" id="SSF141868">
    <property type="entry name" value="EAL domain-like"/>
    <property type="match status" value="1"/>
</dbReference>
<protein>
    <submittedName>
        <fullName evidence="7">EAL domain-containing protein</fullName>
    </submittedName>
</protein>
<dbReference type="NCBIfam" id="TIGR00254">
    <property type="entry name" value="GGDEF"/>
    <property type="match status" value="1"/>
</dbReference>
<dbReference type="Pfam" id="PF08448">
    <property type="entry name" value="PAS_4"/>
    <property type="match status" value="1"/>
</dbReference>
<evidence type="ECO:0000259" key="3">
    <source>
        <dbReference type="PROSITE" id="PS50113"/>
    </source>
</evidence>
<feature type="domain" description="PAS" evidence="2">
    <location>
        <begin position="238"/>
        <end position="282"/>
    </location>
</feature>
<keyword evidence="1" id="KW-0812">Transmembrane</keyword>
<reference evidence="7 8" key="1">
    <citation type="journal article" date="2019" name="Int. J. Syst. Evol. Microbiol.">
        <title>The Draft Whole-Genome Sequence of the Antibiotic Producer Empedobacter haloabium ATCC 31962 Provides Indications for Its Taxonomic Reclassification.</title>
        <authorList>
            <person name="Miess H."/>
            <person name="Arlt P."/>
            <person name="Apel A.K."/>
            <person name="Weber T."/>
            <person name="Nieselt K."/>
            <person name="Hanssen F."/>
            <person name="Czemmel S."/>
            <person name="Nahnsen S."/>
            <person name="Gross H."/>
        </authorList>
    </citation>
    <scope>NUCLEOTIDE SEQUENCE [LARGE SCALE GENOMIC DNA]</scope>
    <source>
        <strain evidence="7 8">ATCC 31962</strain>
    </source>
</reference>
<dbReference type="Pfam" id="PF00563">
    <property type="entry name" value="EAL"/>
    <property type="match status" value="1"/>
</dbReference>
<dbReference type="InterPro" id="IPR013656">
    <property type="entry name" value="PAS_4"/>
</dbReference>
<dbReference type="PANTHER" id="PTHR44757:SF2">
    <property type="entry name" value="BIOFILM ARCHITECTURE MAINTENANCE PROTEIN MBAA"/>
    <property type="match status" value="1"/>
</dbReference>
<dbReference type="PROSITE" id="PS50883">
    <property type="entry name" value="EAL"/>
    <property type="match status" value="1"/>
</dbReference>
<dbReference type="CDD" id="cd01948">
    <property type="entry name" value="EAL"/>
    <property type="match status" value="1"/>
</dbReference>
<dbReference type="CDD" id="cd00130">
    <property type="entry name" value="PAS"/>
    <property type="match status" value="1"/>
</dbReference>
<dbReference type="SUPFAM" id="SSF55785">
    <property type="entry name" value="PYP-like sensor domain (PAS domain)"/>
    <property type="match status" value="1"/>
</dbReference>
<dbReference type="SMART" id="SM00267">
    <property type="entry name" value="GGDEF"/>
    <property type="match status" value="1"/>
</dbReference>
<dbReference type="PROSITE" id="PS50885">
    <property type="entry name" value="HAMP"/>
    <property type="match status" value="1"/>
</dbReference>
<dbReference type="PROSITE" id="PS50113">
    <property type="entry name" value="PAC"/>
    <property type="match status" value="1"/>
</dbReference>
<dbReference type="InterPro" id="IPR035965">
    <property type="entry name" value="PAS-like_dom_sf"/>
</dbReference>
<evidence type="ECO:0000259" key="2">
    <source>
        <dbReference type="PROSITE" id="PS50112"/>
    </source>
</evidence>
<feature type="domain" description="EAL" evidence="4">
    <location>
        <begin position="541"/>
        <end position="795"/>
    </location>
</feature>